<sequence>MEYNIEVVPAIHSNLKLLFIECYPIKEEFLMPWTLTDITYEISQRKYIVTNSADYDKYSDIVKRGVIDGKN</sequence>
<dbReference type="EMBL" id="LR134246">
    <property type="protein sequence ID" value="VED35172.1"/>
    <property type="molecule type" value="Genomic_DNA"/>
</dbReference>
<evidence type="ECO:0000313" key="3">
    <source>
        <dbReference type="EMBL" id="VED35172.1"/>
    </source>
</evidence>
<dbReference type="AlphaFoldDB" id="A0A0A1A617"/>
<evidence type="ECO:0000313" key="2">
    <source>
        <dbReference type="EMBL" id="VED13796.1"/>
    </source>
</evidence>
<evidence type="ECO:0000313" key="5">
    <source>
        <dbReference type="Proteomes" id="UP000271797"/>
    </source>
</evidence>
<evidence type="ECO:0000313" key="1">
    <source>
        <dbReference type="EMBL" id="PWH58283.1"/>
    </source>
</evidence>
<dbReference type="Proteomes" id="UP000277930">
    <property type="component" value="Chromosome 1"/>
</dbReference>
<reference evidence="5 6" key="2">
    <citation type="submission" date="2018-12" db="EMBL/GenBank/DDBJ databases">
        <authorList>
            <consortium name="Pathogen Informatics"/>
        </authorList>
    </citation>
    <scope>NUCLEOTIDE SEQUENCE [LARGE SCALE GENOMIC DNA]</scope>
    <source>
        <strain evidence="2 5">NCTC9044</strain>
        <strain evidence="3 6">NCTC9702</strain>
    </source>
</reference>
<dbReference type="EMBL" id="QEMT01000048">
    <property type="protein sequence ID" value="PWH58283.1"/>
    <property type="molecule type" value="Genomic_DNA"/>
</dbReference>
<proteinExistence type="predicted"/>
<gene>
    <name evidence="2" type="primary">espR3_2</name>
    <name evidence="1" type="ORF">DD762_21345</name>
    <name evidence="2" type="ORF">NCTC9044_04693</name>
    <name evidence="3" type="ORF">NCTC9702_02394</name>
</gene>
<protein>
    <submittedName>
        <fullName evidence="1">Leucine-rich repeat domain-containing protein</fullName>
    </submittedName>
    <submittedName>
        <fullName evidence="2">Non-LEE-encoded type III effector</fullName>
    </submittedName>
</protein>
<accession>A0A0A1A617</accession>
<reference evidence="1 4" key="1">
    <citation type="submission" date="2018-04" db="EMBL/GenBank/DDBJ databases">
        <title>Draft Genomic Sequencing Of Potential Extraintestinal Pathogenic Escherichia coli B8S56 Isolated from Retail Chicken Skin.</title>
        <authorList>
            <person name="Xu A."/>
            <person name="Tilman S."/>
            <person name="Wisser-Parker K."/>
            <person name="Scullen O.J."/>
            <person name="Sommers C."/>
        </authorList>
    </citation>
    <scope>NUCLEOTIDE SEQUENCE [LARGE SCALE GENOMIC DNA]</scope>
    <source>
        <strain evidence="1 4">B8S56</strain>
    </source>
</reference>
<name>A0A0A1A617_ECOLX</name>
<organism evidence="1 4">
    <name type="scientific">Escherichia coli</name>
    <dbReference type="NCBI Taxonomy" id="562"/>
    <lineage>
        <taxon>Bacteria</taxon>
        <taxon>Pseudomonadati</taxon>
        <taxon>Pseudomonadota</taxon>
        <taxon>Gammaproteobacteria</taxon>
        <taxon>Enterobacterales</taxon>
        <taxon>Enterobacteriaceae</taxon>
        <taxon>Escherichia</taxon>
    </lineage>
</organism>
<evidence type="ECO:0000313" key="4">
    <source>
        <dbReference type="Proteomes" id="UP000245761"/>
    </source>
</evidence>
<dbReference type="EMBL" id="LR134238">
    <property type="protein sequence ID" value="VED13796.1"/>
    <property type="molecule type" value="Genomic_DNA"/>
</dbReference>
<dbReference type="Proteomes" id="UP000271797">
    <property type="component" value="Chromosome"/>
</dbReference>
<dbReference type="Proteomes" id="UP000245761">
    <property type="component" value="Unassembled WGS sequence"/>
</dbReference>
<evidence type="ECO:0000313" key="6">
    <source>
        <dbReference type="Proteomes" id="UP000277930"/>
    </source>
</evidence>